<dbReference type="AlphaFoldDB" id="A0A7S4W0Y2"/>
<protein>
    <recommendedName>
        <fullName evidence="3">Bacterial surface antigen (D15) domain-containing protein</fullName>
    </recommendedName>
</protein>
<dbReference type="InterPro" id="IPR000184">
    <property type="entry name" value="Bac_surfAg_D15"/>
</dbReference>
<organism evidence="4">
    <name type="scientific">Ditylum brightwellii</name>
    <dbReference type="NCBI Taxonomy" id="49249"/>
    <lineage>
        <taxon>Eukaryota</taxon>
        <taxon>Sar</taxon>
        <taxon>Stramenopiles</taxon>
        <taxon>Ochrophyta</taxon>
        <taxon>Bacillariophyta</taxon>
        <taxon>Mediophyceae</taxon>
        <taxon>Lithodesmiophycidae</taxon>
        <taxon>Lithodesmiales</taxon>
        <taxon>Lithodesmiaceae</taxon>
        <taxon>Ditylum</taxon>
    </lineage>
</organism>
<evidence type="ECO:0000256" key="2">
    <source>
        <dbReference type="ARBA" id="ARBA00023136"/>
    </source>
</evidence>
<feature type="domain" description="Bacterial surface antigen (D15)" evidence="3">
    <location>
        <begin position="3"/>
        <end position="232"/>
    </location>
</feature>
<reference evidence="4" key="1">
    <citation type="submission" date="2021-01" db="EMBL/GenBank/DDBJ databases">
        <authorList>
            <person name="Corre E."/>
            <person name="Pelletier E."/>
            <person name="Niang G."/>
            <person name="Scheremetjew M."/>
            <person name="Finn R."/>
            <person name="Kale V."/>
            <person name="Holt S."/>
            <person name="Cochrane G."/>
            <person name="Meng A."/>
            <person name="Brown T."/>
            <person name="Cohen L."/>
        </authorList>
    </citation>
    <scope>NUCLEOTIDE SEQUENCE</scope>
    <source>
        <strain evidence="4">GSO104</strain>
    </source>
</reference>
<dbReference type="EMBL" id="HBNS01024347">
    <property type="protein sequence ID" value="CAE4615422.1"/>
    <property type="molecule type" value="Transcribed_RNA"/>
</dbReference>
<keyword evidence="2" id="KW-0472">Membrane</keyword>
<name>A0A7S4W0Y2_9STRA</name>
<accession>A0A7S4W0Y2</accession>
<dbReference type="Pfam" id="PF01103">
    <property type="entry name" value="Omp85"/>
    <property type="match status" value="1"/>
</dbReference>
<evidence type="ECO:0000256" key="1">
    <source>
        <dbReference type="ARBA" id="ARBA00004370"/>
    </source>
</evidence>
<sequence length="235" mass="24424">MNNSACNDRFNPTEGYDLHYNVELAGPPGDVGFLKCSGGVALHIPVVPEEQRQGHSRQQQNASLLHQLCSGLSFHASLNGGLIRPITYGGLCSPVTNLADRFFVGGPLQLRGFLPAGIGPRAETGGSSTPGGDAMGGDFYYTATAAGSVPFPGIPFLKNNGIRLMGFANAGTVSSLNGGNIPLQSILKSTRVSVGGGITMGLGVGRLEATYAIPIRYGPRDARKNAQFGLGFNMG</sequence>
<evidence type="ECO:0000259" key="3">
    <source>
        <dbReference type="Pfam" id="PF01103"/>
    </source>
</evidence>
<dbReference type="Gene3D" id="2.40.160.50">
    <property type="entry name" value="membrane protein fhac: a member of the omp85/tpsb transporter family"/>
    <property type="match status" value="1"/>
</dbReference>
<proteinExistence type="predicted"/>
<dbReference type="GO" id="GO:0019867">
    <property type="term" value="C:outer membrane"/>
    <property type="evidence" value="ECO:0007669"/>
    <property type="project" value="InterPro"/>
</dbReference>
<comment type="subcellular location">
    <subcellularLocation>
        <location evidence="1">Membrane</location>
    </subcellularLocation>
</comment>
<evidence type="ECO:0000313" key="4">
    <source>
        <dbReference type="EMBL" id="CAE4615422.1"/>
    </source>
</evidence>
<gene>
    <name evidence="4" type="ORF">DBRI00130_LOCUS19218</name>
</gene>